<reference evidence="2" key="1">
    <citation type="submission" date="2022-06" db="EMBL/GenBank/DDBJ databases">
        <authorList>
            <person name="Berger JAMES D."/>
            <person name="Berger JAMES D."/>
        </authorList>
    </citation>
    <scope>NUCLEOTIDE SEQUENCE [LARGE SCALE GENOMIC DNA]</scope>
</reference>
<organism evidence="2 3">
    <name type="scientific">Trichobilharzia regenti</name>
    <name type="common">Nasal bird schistosome</name>
    <dbReference type="NCBI Taxonomy" id="157069"/>
    <lineage>
        <taxon>Eukaryota</taxon>
        <taxon>Metazoa</taxon>
        <taxon>Spiralia</taxon>
        <taxon>Lophotrochozoa</taxon>
        <taxon>Platyhelminthes</taxon>
        <taxon>Trematoda</taxon>
        <taxon>Digenea</taxon>
        <taxon>Strigeidida</taxon>
        <taxon>Schistosomatoidea</taxon>
        <taxon>Schistosomatidae</taxon>
        <taxon>Trichobilharzia</taxon>
    </lineage>
</organism>
<dbReference type="GO" id="GO:0005856">
    <property type="term" value="C:cytoskeleton"/>
    <property type="evidence" value="ECO:0007669"/>
    <property type="project" value="TreeGrafter"/>
</dbReference>
<dbReference type="InterPro" id="IPR018979">
    <property type="entry name" value="FERM_N"/>
</dbReference>
<evidence type="ECO:0000313" key="3">
    <source>
        <dbReference type="WBParaSite" id="TREG1_85130.1"/>
    </source>
</evidence>
<sequence length="118" mass="13831">MTLKFSGTYNVEAAEQVDRSVYQNSITCNIWLLDSTAVAFRVDKRCIGQALLDLTFDYLELLERDFFGLVFTIFESEEGNLIKWLDPTRRIKKQCKGKKFITYQTNHSLLRRFSVKSF</sequence>
<dbReference type="Gene3D" id="3.10.20.90">
    <property type="entry name" value="Phosphatidylinositol 3-kinase Catalytic Subunit, Chain A, domain 1"/>
    <property type="match status" value="1"/>
</dbReference>
<dbReference type="SUPFAM" id="SSF54236">
    <property type="entry name" value="Ubiquitin-like"/>
    <property type="match status" value="1"/>
</dbReference>
<dbReference type="WBParaSite" id="TREG1_85130.1">
    <property type="protein sequence ID" value="TREG1_85130.1"/>
    <property type="gene ID" value="TREG1_85130"/>
</dbReference>
<evidence type="ECO:0000313" key="2">
    <source>
        <dbReference type="Proteomes" id="UP000050795"/>
    </source>
</evidence>
<proteinExistence type="predicted"/>
<dbReference type="InterPro" id="IPR000299">
    <property type="entry name" value="FERM_domain"/>
</dbReference>
<evidence type="ECO:0000259" key="1">
    <source>
        <dbReference type="PROSITE" id="PS50057"/>
    </source>
</evidence>
<dbReference type="Pfam" id="PF09379">
    <property type="entry name" value="FERM_N"/>
    <property type="match status" value="1"/>
</dbReference>
<dbReference type="Proteomes" id="UP000050795">
    <property type="component" value="Unassembled WGS sequence"/>
</dbReference>
<reference evidence="3" key="2">
    <citation type="submission" date="2023-11" db="UniProtKB">
        <authorList>
            <consortium name="WormBaseParasite"/>
        </authorList>
    </citation>
    <scope>IDENTIFICATION</scope>
</reference>
<name>A0AA85KIL7_TRIRE</name>
<accession>A0AA85KIL7</accession>
<keyword evidence="2" id="KW-1185">Reference proteome</keyword>
<dbReference type="PANTHER" id="PTHR23280">
    <property type="entry name" value="4.1 G PROTEIN"/>
    <property type="match status" value="1"/>
</dbReference>
<dbReference type="GO" id="GO:0031032">
    <property type="term" value="P:actomyosin structure organization"/>
    <property type="evidence" value="ECO:0007669"/>
    <property type="project" value="TreeGrafter"/>
</dbReference>
<dbReference type="InterPro" id="IPR029071">
    <property type="entry name" value="Ubiquitin-like_domsf"/>
</dbReference>
<dbReference type="AlphaFoldDB" id="A0AA85KIL7"/>
<dbReference type="PROSITE" id="PS50057">
    <property type="entry name" value="FERM_3"/>
    <property type="match status" value="1"/>
</dbReference>
<feature type="domain" description="FERM" evidence="1">
    <location>
        <begin position="26"/>
        <end position="118"/>
    </location>
</feature>
<dbReference type="PANTHER" id="PTHR23280:SF27">
    <property type="entry name" value="TYROSINE-PROTEIN PHOSPHATASE NON-RECEPTOR TYPE"/>
    <property type="match status" value="1"/>
</dbReference>
<protein>
    <recommendedName>
        <fullName evidence="1">FERM domain-containing protein</fullName>
    </recommendedName>
</protein>